<feature type="domain" description="ACT" evidence="2">
    <location>
        <begin position="92"/>
        <end position="170"/>
    </location>
</feature>
<dbReference type="GO" id="GO:0008773">
    <property type="term" value="F:[protein-PII] uridylyltransferase activity"/>
    <property type="evidence" value="ECO:0007669"/>
    <property type="project" value="InterPro"/>
</dbReference>
<reference evidence="3" key="1">
    <citation type="submission" date="2021-01" db="EMBL/GenBank/DDBJ databases">
        <authorList>
            <person name="Lovell J.T."/>
            <person name="Bentley N."/>
            <person name="Bhattarai G."/>
            <person name="Jenkins J.W."/>
            <person name="Sreedasyam A."/>
            <person name="Alarcon Y."/>
            <person name="Bock C."/>
            <person name="Boston L."/>
            <person name="Carlson J."/>
            <person name="Cervantes K."/>
            <person name="Clermont K."/>
            <person name="Krom N."/>
            <person name="Kubenka K."/>
            <person name="Mamidi S."/>
            <person name="Mattison C."/>
            <person name="Monteros M."/>
            <person name="Pisani C."/>
            <person name="Plott C."/>
            <person name="Rajasekar S."/>
            <person name="Rhein H.S."/>
            <person name="Rohla C."/>
            <person name="Song M."/>
            <person name="Hilaire R.S."/>
            <person name="Shu S."/>
            <person name="Wells L."/>
            <person name="Wang X."/>
            <person name="Webber J."/>
            <person name="Heerema R.J."/>
            <person name="Klein P."/>
            <person name="Conner P."/>
            <person name="Grauke L."/>
            <person name="Grimwood J."/>
            <person name="Schmutz J."/>
            <person name="Randall J.J."/>
        </authorList>
    </citation>
    <scope>NUCLEOTIDE SEQUENCE</scope>
    <source>
        <tissue evidence="3">Leaf</tissue>
    </source>
</reference>
<comment type="caution">
    <text evidence="3">The sequence shown here is derived from an EMBL/GenBank/DDBJ whole genome shotgun (WGS) entry which is preliminary data.</text>
</comment>
<dbReference type="EMBL" id="CM031831">
    <property type="protein sequence ID" value="KAG6704715.1"/>
    <property type="molecule type" value="Genomic_DNA"/>
</dbReference>
<dbReference type="PANTHER" id="PTHR47320">
    <property type="entry name" value="BIFUNCTIONAL URIDYLYLTRANSFERASE/URIDYLYL-REMOVING ENZYME"/>
    <property type="match status" value="1"/>
</dbReference>
<organism evidence="3 4">
    <name type="scientific">Carya illinoinensis</name>
    <name type="common">Pecan</name>
    <dbReference type="NCBI Taxonomy" id="32201"/>
    <lineage>
        <taxon>Eukaryota</taxon>
        <taxon>Viridiplantae</taxon>
        <taxon>Streptophyta</taxon>
        <taxon>Embryophyta</taxon>
        <taxon>Tracheophyta</taxon>
        <taxon>Spermatophyta</taxon>
        <taxon>Magnoliopsida</taxon>
        <taxon>eudicotyledons</taxon>
        <taxon>Gunneridae</taxon>
        <taxon>Pentapetalae</taxon>
        <taxon>rosids</taxon>
        <taxon>fabids</taxon>
        <taxon>Fagales</taxon>
        <taxon>Juglandaceae</taxon>
        <taxon>Carya</taxon>
    </lineage>
</organism>
<sequence>MDIDPESCSSRAVDFAPTHSQNQRRLKAIAYDQVLHLLKESNLAEANLPGFEDELWVHFHRLPPSYSFYSNSQRKVDPQRSDYCRENRAMHEITISTDDKPKLLRQLTSLLSEIGLNLQEAHVFSTVDGYSLANFLVDGWALEETEQLRNTLVKKIPRIEVQGGQAGLNQAVMDGMAGAESSRAMDFAPTHSRNKRPEVIVYDQVLHLLKDSNLAGANLPGFEDELWMHFNRLPRSYALNVNVERAQDVLMHKRLLHMARDPAIRHAIEVRVVQCSSPCCFWVIT</sequence>
<evidence type="ECO:0000313" key="4">
    <source>
        <dbReference type="Proteomes" id="UP000811246"/>
    </source>
</evidence>
<keyword evidence="1" id="KW-0378">Hydrolase</keyword>
<dbReference type="PANTHER" id="PTHR47320:SF1">
    <property type="entry name" value="BIFUNCTIONAL URIDYLYLTRANSFERASE_URIDYLYL-REMOVING ENZYME"/>
    <property type="match status" value="1"/>
</dbReference>
<dbReference type="InterPro" id="IPR002912">
    <property type="entry name" value="ACT_dom"/>
</dbReference>
<dbReference type="Proteomes" id="UP000811246">
    <property type="component" value="Chromosome 7"/>
</dbReference>
<protein>
    <recommendedName>
        <fullName evidence="2">ACT domain-containing protein</fullName>
    </recommendedName>
</protein>
<dbReference type="AlphaFoldDB" id="A0A922EMN1"/>
<evidence type="ECO:0000259" key="2">
    <source>
        <dbReference type="PROSITE" id="PS51671"/>
    </source>
</evidence>
<evidence type="ECO:0000256" key="1">
    <source>
        <dbReference type="ARBA" id="ARBA00022801"/>
    </source>
</evidence>
<dbReference type="PROSITE" id="PS51671">
    <property type="entry name" value="ACT"/>
    <property type="match status" value="1"/>
</dbReference>
<proteinExistence type="predicted"/>
<gene>
    <name evidence="3" type="ORF">I3842_07G146300</name>
</gene>
<name>A0A922EMN1_CARIL</name>
<dbReference type="InterPro" id="IPR010043">
    <property type="entry name" value="UTase/UR"/>
</dbReference>
<accession>A0A922EMN1</accession>
<dbReference type="GO" id="GO:0016787">
    <property type="term" value="F:hydrolase activity"/>
    <property type="evidence" value="ECO:0007669"/>
    <property type="project" value="UniProtKB-KW"/>
</dbReference>
<evidence type="ECO:0000313" key="3">
    <source>
        <dbReference type="EMBL" id="KAG6704715.1"/>
    </source>
</evidence>